<accession>A0A8H4A193</accession>
<reference evidence="1 2" key="1">
    <citation type="journal article" date="2019" name="Environ. Microbiol.">
        <title>At the nexus of three kingdoms: the genome of the mycorrhizal fungus Gigaspora margarita provides insights into plant, endobacterial and fungal interactions.</title>
        <authorList>
            <person name="Venice F."/>
            <person name="Ghignone S."/>
            <person name="Salvioli di Fossalunga A."/>
            <person name="Amselem J."/>
            <person name="Novero M."/>
            <person name="Xianan X."/>
            <person name="Sedzielewska Toro K."/>
            <person name="Morin E."/>
            <person name="Lipzen A."/>
            <person name="Grigoriev I.V."/>
            <person name="Henrissat B."/>
            <person name="Martin F.M."/>
            <person name="Bonfante P."/>
        </authorList>
    </citation>
    <scope>NUCLEOTIDE SEQUENCE [LARGE SCALE GENOMIC DNA]</scope>
    <source>
        <strain evidence="1 2">BEG34</strain>
    </source>
</reference>
<dbReference type="OrthoDB" id="2411399at2759"/>
<dbReference type="AlphaFoldDB" id="A0A8H4A193"/>
<comment type="caution">
    <text evidence="1">The sequence shown here is derived from an EMBL/GenBank/DDBJ whole genome shotgun (WGS) entry which is preliminary data.</text>
</comment>
<proteinExistence type="predicted"/>
<evidence type="ECO:0000313" key="1">
    <source>
        <dbReference type="EMBL" id="KAF0381912.1"/>
    </source>
</evidence>
<dbReference type="EMBL" id="WTPW01002446">
    <property type="protein sequence ID" value="KAF0381912.1"/>
    <property type="molecule type" value="Genomic_DNA"/>
</dbReference>
<sequence>MESENLSDDSVFLATLKLKNFCIDDDVKEEVEKEVFKMQPQKRTKAQREVLRKRRESAAIFNRLDEDTSANFLSDNIDFSRTFFDDGFDDSLTANISTETAKNNTNTATEQLHITEKTKNSLAQFKEVISKFNVPLRPQTNVSCSTPKAKVSSLPILSSRDAVRSISHNLYSPIGVHRGTPLKDRGSLINLPDDVDNFVIRNSSSSSASTKGSRPKPFF</sequence>
<gene>
    <name evidence="1" type="ORF">F8M41_012029</name>
</gene>
<dbReference type="Proteomes" id="UP000439903">
    <property type="component" value="Unassembled WGS sequence"/>
</dbReference>
<organism evidence="1 2">
    <name type="scientific">Gigaspora margarita</name>
    <dbReference type="NCBI Taxonomy" id="4874"/>
    <lineage>
        <taxon>Eukaryota</taxon>
        <taxon>Fungi</taxon>
        <taxon>Fungi incertae sedis</taxon>
        <taxon>Mucoromycota</taxon>
        <taxon>Glomeromycotina</taxon>
        <taxon>Glomeromycetes</taxon>
        <taxon>Diversisporales</taxon>
        <taxon>Gigasporaceae</taxon>
        <taxon>Gigaspora</taxon>
    </lineage>
</organism>
<protein>
    <submittedName>
        <fullName evidence="1">Uncharacterized protein</fullName>
    </submittedName>
</protein>
<evidence type="ECO:0000313" key="2">
    <source>
        <dbReference type="Proteomes" id="UP000439903"/>
    </source>
</evidence>
<name>A0A8H4A193_GIGMA</name>
<keyword evidence="2" id="KW-1185">Reference proteome</keyword>